<reference evidence="1" key="1">
    <citation type="journal article" date="2022" name="bioRxiv">
        <title>Population genetic analysis of Ophidiomyces ophidiicola, the causative agent of snake fungal disease, indicates recent introductions to the USA.</title>
        <authorList>
            <person name="Ladner J.T."/>
            <person name="Palmer J.M."/>
            <person name="Ettinger C.L."/>
            <person name="Stajich J.E."/>
            <person name="Farrell T.M."/>
            <person name="Glorioso B.M."/>
            <person name="Lawson B."/>
            <person name="Price S.J."/>
            <person name="Stengle A.G."/>
            <person name="Grear D.A."/>
            <person name="Lorch J.M."/>
        </authorList>
    </citation>
    <scope>NUCLEOTIDE SEQUENCE</scope>
    <source>
        <strain evidence="1">NWHC 24266-5</strain>
    </source>
</reference>
<comment type="caution">
    <text evidence="1">The sequence shown here is derived from an EMBL/GenBank/DDBJ whole genome shotgun (WGS) entry which is preliminary data.</text>
</comment>
<gene>
    <name evidence="1" type="ORF">LOY88_004979</name>
</gene>
<evidence type="ECO:0000313" key="1">
    <source>
        <dbReference type="EMBL" id="KAI2383889.1"/>
    </source>
</evidence>
<proteinExistence type="predicted"/>
<organism evidence="1">
    <name type="scientific">Ophidiomyces ophidiicola</name>
    <dbReference type="NCBI Taxonomy" id="1387563"/>
    <lineage>
        <taxon>Eukaryota</taxon>
        <taxon>Fungi</taxon>
        <taxon>Dikarya</taxon>
        <taxon>Ascomycota</taxon>
        <taxon>Pezizomycotina</taxon>
        <taxon>Eurotiomycetes</taxon>
        <taxon>Eurotiomycetidae</taxon>
        <taxon>Onygenales</taxon>
        <taxon>Onygenaceae</taxon>
        <taxon>Ophidiomyces</taxon>
    </lineage>
</organism>
<accession>A0ACB8UV41</accession>
<sequence length="127" mass="14736">MKIFVTIHDEGMGFFKHWNLFVDGEEPIAFQALGSDKNFRFDARNLDTRNSRSVVEVLLICDVDASKYDAIKTTAENIPIRNDIPVWNCQDYVLDLLRKLVEEGIIMEDDEYKEKYKKLCSKLDGLV</sequence>
<dbReference type="EMBL" id="JALBCA010000082">
    <property type="protein sequence ID" value="KAI2383889.1"/>
    <property type="molecule type" value="Genomic_DNA"/>
</dbReference>
<protein>
    <submittedName>
        <fullName evidence="1">Uncharacterized protein</fullName>
    </submittedName>
</protein>
<name>A0ACB8UV41_9EURO</name>